<reference evidence="1" key="3">
    <citation type="submission" date="2023-05" db="EMBL/GenBank/DDBJ databases">
        <authorList>
            <person name="Smith C.H."/>
        </authorList>
    </citation>
    <scope>NUCLEOTIDE SEQUENCE</scope>
    <source>
        <strain evidence="1">CHS0354</strain>
        <tissue evidence="1">Mantle</tissue>
    </source>
</reference>
<reference evidence="1" key="1">
    <citation type="journal article" date="2021" name="Genome Biol. Evol.">
        <title>A High-Quality Reference Genome for a Parasitic Bivalve with Doubly Uniparental Inheritance (Bivalvia: Unionida).</title>
        <authorList>
            <person name="Smith C.H."/>
        </authorList>
    </citation>
    <scope>NUCLEOTIDE SEQUENCE</scope>
    <source>
        <strain evidence="1">CHS0354</strain>
    </source>
</reference>
<keyword evidence="2" id="KW-1185">Reference proteome</keyword>
<sequence length="50" mass="6024">NLKYYRISIRGQIYELECNPTPRDMPWWNVDIKFSKTATPFYKILVAKNT</sequence>
<accession>A0AAE0W272</accession>
<evidence type="ECO:0000313" key="2">
    <source>
        <dbReference type="Proteomes" id="UP001195483"/>
    </source>
</evidence>
<feature type="non-terminal residue" evidence="1">
    <location>
        <position position="50"/>
    </location>
</feature>
<dbReference type="AlphaFoldDB" id="A0AAE0W272"/>
<dbReference type="EMBL" id="JAEAOA010000627">
    <property type="protein sequence ID" value="KAK3599353.1"/>
    <property type="molecule type" value="Genomic_DNA"/>
</dbReference>
<protein>
    <submittedName>
        <fullName evidence="1">Uncharacterized protein</fullName>
    </submittedName>
</protein>
<gene>
    <name evidence="1" type="ORF">CHS0354_009853</name>
</gene>
<comment type="caution">
    <text evidence="1">The sequence shown here is derived from an EMBL/GenBank/DDBJ whole genome shotgun (WGS) entry which is preliminary data.</text>
</comment>
<organism evidence="1 2">
    <name type="scientific">Potamilus streckersoni</name>
    <dbReference type="NCBI Taxonomy" id="2493646"/>
    <lineage>
        <taxon>Eukaryota</taxon>
        <taxon>Metazoa</taxon>
        <taxon>Spiralia</taxon>
        <taxon>Lophotrochozoa</taxon>
        <taxon>Mollusca</taxon>
        <taxon>Bivalvia</taxon>
        <taxon>Autobranchia</taxon>
        <taxon>Heteroconchia</taxon>
        <taxon>Palaeoheterodonta</taxon>
        <taxon>Unionida</taxon>
        <taxon>Unionoidea</taxon>
        <taxon>Unionidae</taxon>
        <taxon>Ambleminae</taxon>
        <taxon>Lampsilini</taxon>
        <taxon>Potamilus</taxon>
    </lineage>
</organism>
<name>A0AAE0W272_9BIVA</name>
<evidence type="ECO:0000313" key="1">
    <source>
        <dbReference type="EMBL" id="KAK3599353.1"/>
    </source>
</evidence>
<proteinExistence type="predicted"/>
<dbReference type="Proteomes" id="UP001195483">
    <property type="component" value="Unassembled WGS sequence"/>
</dbReference>
<reference evidence="1" key="2">
    <citation type="journal article" date="2021" name="Genome Biol. Evol.">
        <title>Developing a high-quality reference genome for a parasitic bivalve with doubly uniparental inheritance (Bivalvia: Unionida).</title>
        <authorList>
            <person name="Smith C.H."/>
        </authorList>
    </citation>
    <scope>NUCLEOTIDE SEQUENCE</scope>
    <source>
        <strain evidence="1">CHS0354</strain>
        <tissue evidence="1">Mantle</tissue>
    </source>
</reference>